<reference evidence="3" key="1">
    <citation type="submission" date="2016-11" db="EMBL/GenBank/DDBJ databases">
        <title>The genome of Nicotiana attenuata.</title>
        <authorList>
            <person name="Xu S."/>
            <person name="Brockmoeller T."/>
            <person name="Gaquerel E."/>
            <person name="Navarro A."/>
            <person name="Kuhl H."/>
            <person name="Gase K."/>
            <person name="Ling Z."/>
            <person name="Zhou W."/>
            <person name="Kreitzer C."/>
            <person name="Stanke M."/>
            <person name="Tang H."/>
            <person name="Lyons E."/>
            <person name="Pandey P."/>
            <person name="Pandey S.P."/>
            <person name="Timmermann B."/>
            <person name="Baldwin I.T."/>
        </authorList>
    </citation>
    <scope>NUCLEOTIDE SEQUENCE [LARGE SCALE GENOMIC DNA]</scope>
    <source>
        <strain evidence="3">UT</strain>
    </source>
</reference>
<keyword evidence="2" id="KW-0732">Signal</keyword>
<evidence type="ECO:0000256" key="1">
    <source>
        <dbReference type="ARBA" id="ARBA00008668"/>
    </source>
</evidence>
<evidence type="ECO:0000256" key="2">
    <source>
        <dbReference type="ARBA" id="ARBA00022729"/>
    </source>
</evidence>
<dbReference type="Pfam" id="PF00657">
    <property type="entry name" value="Lipase_GDSL"/>
    <property type="match status" value="1"/>
</dbReference>
<dbReference type="EMBL" id="MJEQ01037185">
    <property type="protein sequence ID" value="OIT04224.1"/>
    <property type="molecule type" value="Genomic_DNA"/>
</dbReference>
<dbReference type="PANTHER" id="PTHR45966:SF13">
    <property type="entry name" value="GDSL ESTERASE_LIPASE"/>
    <property type="match status" value="1"/>
</dbReference>
<dbReference type="Gramene" id="OIT04224">
    <property type="protein sequence ID" value="OIT04224"/>
    <property type="gene ID" value="A4A49_24718"/>
</dbReference>
<dbReference type="InterPro" id="IPR001087">
    <property type="entry name" value="GDSL"/>
</dbReference>
<dbReference type="PANTHER" id="PTHR45966">
    <property type="entry name" value="GDSL-LIKE LIPASE/ACYLHYDROLASE"/>
    <property type="match status" value="1"/>
</dbReference>
<keyword evidence="4" id="KW-1185">Reference proteome</keyword>
<gene>
    <name evidence="3" type="primary">GLIP2</name>
    <name evidence="3" type="ORF">A4A49_24718</name>
</gene>
<evidence type="ECO:0000313" key="3">
    <source>
        <dbReference type="EMBL" id="OIT04224.1"/>
    </source>
</evidence>
<proteinExistence type="inferred from homology"/>
<dbReference type="SUPFAM" id="SSF52266">
    <property type="entry name" value="SGNH hydrolase"/>
    <property type="match status" value="1"/>
</dbReference>
<comment type="similarity">
    <text evidence="1">Belongs to the 'GDSL' lipolytic enzyme family.</text>
</comment>
<dbReference type="AlphaFoldDB" id="A0A1J6IUF5"/>
<dbReference type="OMA" id="NTCGGTK"/>
<organism evidence="3 4">
    <name type="scientific">Nicotiana attenuata</name>
    <name type="common">Coyote tobacco</name>
    <dbReference type="NCBI Taxonomy" id="49451"/>
    <lineage>
        <taxon>Eukaryota</taxon>
        <taxon>Viridiplantae</taxon>
        <taxon>Streptophyta</taxon>
        <taxon>Embryophyta</taxon>
        <taxon>Tracheophyta</taxon>
        <taxon>Spermatophyta</taxon>
        <taxon>Magnoliopsida</taxon>
        <taxon>eudicotyledons</taxon>
        <taxon>Gunneridae</taxon>
        <taxon>Pentapetalae</taxon>
        <taxon>asterids</taxon>
        <taxon>lamiids</taxon>
        <taxon>Solanales</taxon>
        <taxon>Solanaceae</taxon>
        <taxon>Nicotianoideae</taxon>
        <taxon>Nicotianeae</taxon>
        <taxon>Nicotiana</taxon>
    </lineage>
</organism>
<accession>A0A1J6IUF5</accession>
<dbReference type="STRING" id="49451.A0A1J6IUF5"/>
<dbReference type="Proteomes" id="UP000187609">
    <property type="component" value="Unassembled WGS sequence"/>
</dbReference>
<sequence>MQETTAILKPFLRTEPIMNHIYAQNGFFQEPTSRFSDGRIIVDFIDEYAKLPLIPPYLQPHIADFSNGVNFASGGAGVLSTTHPDLVINLEKQLKYFEQVQKSLAEKLGAAKAEEVISEAVYFISIGSNDYMGGYFALRALNPGVNYDNEEAVGGCFEAASDLALAHNNALSIVLTSLQHILQGFKYCNSNFYDWLLHRVNNPSKYGFKEGVKACCGTGPYGGDNTCGGTKEYEICDNARDYVWFDSFHPTEGIHEQFAKALWDGPSSSVGPYTLQDLFFGKEKQTIADIVDI</sequence>
<dbReference type="InterPro" id="IPR044552">
    <property type="entry name" value="GLIP1-5/GLL25"/>
</dbReference>
<comment type="caution">
    <text evidence="3">The sequence shown here is derived from an EMBL/GenBank/DDBJ whole genome shotgun (WGS) entry which is preliminary data.</text>
</comment>
<dbReference type="GO" id="GO:0016298">
    <property type="term" value="F:lipase activity"/>
    <property type="evidence" value="ECO:0007669"/>
    <property type="project" value="TreeGrafter"/>
</dbReference>
<name>A0A1J6IUF5_NICAT</name>
<dbReference type="InterPro" id="IPR036514">
    <property type="entry name" value="SGNH_hydro_sf"/>
</dbReference>
<protein>
    <submittedName>
        <fullName evidence="3">Gdsl esteraselipase 2</fullName>
    </submittedName>
</protein>
<evidence type="ECO:0000313" key="4">
    <source>
        <dbReference type="Proteomes" id="UP000187609"/>
    </source>
</evidence>
<dbReference type="Gene3D" id="3.40.50.1110">
    <property type="entry name" value="SGNH hydrolase"/>
    <property type="match status" value="1"/>
</dbReference>